<dbReference type="EMBL" id="FTNY01000002">
    <property type="protein sequence ID" value="SIS33173.1"/>
    <property type="molecule type" value="Genomic_DNA"/>
</dbReference>
<protein>
    <recommendedName>
        <fullName evidence="1">DUF6876 domain-containing protein</fullName>
    </recommendedName>
</protein>
<evidence type="ECO:0000259" key="1">
    <source>
        <dbReference type="Pfam" id="PF21781"/>
    </source>
</evidence>
<dbReference type="RefSeq" id="WP_076506282.1">
    <property type="nucleotide sequence ID" value="NZ_FTNY01000002.1"/>
</dbReference>
<organism evidence="2 3">
    <name type="scientific">Chryseobacterium shigense</name>
    <dbReference type="NCBI Taxonomy" id="297244"/>
    <lineage>
        <taxon>Bacteria</taxon>
        <taxon>Pseudomonadati</taxon>
        <taxon>Bacteroidota</taxon>
        <taxon>Flavobacteriia</taxon>
        <taxon>Flavobacteriales</taxon>
        <taxon>Weeksellaceae</taxon>
        <taxon>Chryseobacterium group</taxon>
        <taxon>Chryseobacterium</taxon>
    </lineage>
</organism>
<dbReference type="Pfam" id="PF21781">
    <property type="entry name" value="DUF6876"/>
    <property type="match status" value="1"/>
</dbReference>
<proteinExistence type="predicted"/>
<dbReference type="AlphaFoldDB" id="A0A1N7I7X2"/>
<evidence type="ECO:0000313" key="2">
    <source>
        <dbReference type="EMBL" id="SIS33173.1"/>
    </source>
</evidence>
<dbReference type="OrthoDB" id="1255124at2"/>
<dbReference type="InterPro" id="IPR049241">
    <property type="entry name" value="DUF6876"/>
</dbReference>
<evidence type="ECO:0000313" key="3">
    <source>
        <dbReference type="Proteomes" id="UP000186373"/>
    </source>
</evidence>
<gene>
    <name evidence="2" type="ORF">SAMN05421639_102537</name>
</gene>
<sequence length="119" mass="14124">MKNPNISANDFYDNFMGTESYYSYLKGLLLTDGVFTIAQEESCFWFLDCIASYQFSEKFQKEEFQVWKIERIEENRFNLSATNGNDNVLATQDIEFSDFFFNEFTIWKEDNVLLLPSEH</sequence>
<feature type="domain" description="DUF6876" evidence="1">
    <location>
        <begin position="9"/>
        <end position="119"/>
    </location>
</feature>
<dbReference type="Proteomes" id="UP000186373">
    <property type="component" value="Unassembled WGS sequence"/>
</dbReference>
<keyword evidence="3" id="KW-1185">Reference proteome</keyword>
<accession>A0A1N7I7X2</accession>
<name>A0A1N7I7X2_9FLAO</name>
<reference evidence="3" key="1">
    <citation type="submission" date="2017-01" db="EMBL/GenBank/DDBJ databases">
        <authorList>
            <person name="Varghese N."/>
            <person name="Submissions S."/>
        </authorList>
    </citation>
    <scope>NUCLEOTIDE SEQUENCE [LARGE SCALE GENOMIC DNA]</scope>
    <source>
        <strain evidence="3">DSM 17126</strain>
    </source>
</reference>